<name>A0A401HQE2_9EURY</name>
<dbReference type="Gene3D" id="3.30.70.20">
    <property type="match status" value="1"/>
</dbReference>
<keyword evidence="3 6" id="KW-0560">Oxidoreductase</keyword>
<dbReference type="EMBL" id="BFAX01000003">
    <property type="protein sequence ID" value="GBF36422.1"/>
    <property type="molecule type" value="Genomic_DNA"/>
</dbReference>
<proteinExistence type="inferred from homology"/>
<feature type="binding site" evidence="7">
    <location>
        <position position="54"/>
    </location>
    <ligand>
        <name>[4Fe-4S] cluster</name>
        <dbReference type="ChEBI" id="CHEBI:49883"/>
        <label>2</label>
    </ligand>
</feature>
<evidence type="ECO:0000256" key="6">
    <source>
        <dbReference type="PIRNR" id="PIRNR006429"/>
    </source>
</evidence>
<dbReference type="CDD" id="cd02808">
    <property type="entry name" value="GltS_FMN"/>
    <property type="match status" value="1"/>
</dbReference>
<dbReference type="PANTHER" id="PTHR43819:SF1">
    <property type="entry name" value="ARCHAEAL-TYPE GLUTAMATE SYNTHASE [NADPH]"/>
    <property type="match status" value="1"/>
</dbReference>
<comment type="cofactor">
    <cofactor evidence="6">
        <name>FMN</name>
        <dbReference type="ChEBI" id="CHEBI:58210"/>
    </cofactor>
</comment>
<evidence type="ECO:0000256" key="5">
    <source>
        <dbReference type="ARBA" id="ARBA00048151"/>
    </source>
</evidence>
<feature type="binding site" evidence="7">
    <location>
        <position position="51"/>
    </location>
    <ligand>
        <name>[4Fe-4S] cluster</name>
        <dbReference type="ChEBI" id="CHEBI:49883"/>
        <label>2</label>
    </ligand>
</feature>
<dbReference type="Proteomes" id="UP000290527">
    <property type="component" value="Unassembled WGS sequence"/>
</dbReference>
<dbReference type="PIRSF" id="PIRSF500061">
    <property type="entry name" value="GOGAT_lg2_archl"/>
    <property type="match status" value="1"/>
</dbReference>
<dbReference type="GO" id="GO:0004355">
    <property type="term" value="F:glutamate synthase (NADPH) activity"/>
    <property type="evidence" value="ECO:0007669"/>
    <property type="project" value="UniProtKB-EC"/>
</dbReference>
<dbReference type="InterPro" id="IPR017896">
    <property type="entry name" value="4Fe4S_Fe-S-bd"/>
</dbReference>
<feature type="binding site" evidence="7">
    <location>
        <position position="19"/>
    </location>
    <ligand>
        <name>[4Fe-4S] cluster</name>
        <dbReference type="ChEBI" id="CHEBI:49883"/>
        <label>1</label>
    </ligand>
</feature>
<evidence type="ECO:0000256" key="4">
    <source>
        <dbReference type="ARBA" id="ARBA00023164"/>
    </source>
</evidence>
<comment type="catalytic activity">
    <reaction evidence="5 6">
        <text>2 L-glutamate + NADP(+) = L-glutamine + 2-oxoglutarate + NADPH + H(+)</text>
        <dbReference type="Rhea" id="RHEA:15501"/>
        <dbReference type="ChEBI" id="CHEBI:15378"/>
        <dbReference type="ChEBI" id="CHEBI:16810"/>
        <dbReference type="ChEBI" id="CHEBI:29985"/>
        <dbReference type="ChEBI" id="CHEBI:57783"/>
        <dbReference type="ChEBI" id="CHEBI:58349"/>
        <dbReference type="ChEBI" id="CHEBI:58359"/>
        <dbReference type="EC" id="1.4.1.13"/>
    </reaction>
</comment>
<feature type="binding site" evidence="7">
    <location>
        <position position="25"/>
    </location>
    <ligand>
        <name>[4Fe-4S] cluster</name>
        <dbReference type="ChEBI" id="CHEBI:49883"/>
        <label>1</label>
    </ligand>
</feature>
<dbReference type="PROSITE" id="PS51379">
    <property type="entry name" value="4FE4S_FER_2"/>
    <property type="match status" value="2"/>
</dbReference>
<dbReference type="AlphaFoldDB" id="A0A401HQE2"/>
<keyword evidence="7" id="KW-0411">Iron-sulfur</keyword>
<feature type="domain" description="4Fe-4S ferredoxin-type" evidence="8">
    <location>
        <begin position="40"/>
        <end position="68"/>
    </location>
</feature>
<feature type="binding site" evidence="7">
    <location>
        <position position="58"/>
    </location>
    <ligand>
        <name>[4Fe-4S] cluster</name>
        <dbReference type="ChEBI" id="CHEBI:49883"/>
        <label>1</label>
    </ligand>
</feature>
<keyword evidence="2 6" id="KW-0028">Amino-acid biosynthesis</keyword>
<keyword evidence="6" id="KW-0288">FMN</keyword>
<sequence>MIPSAVPPKYKVEIDRDRCMLCGRCVEECSWGVYRKEKDRIVIYSNRCGACQRCIVMCPRDAITVRKNTTCWRDHPLWTAEVREDIINQSKTGCVLLSGMGNAKEYPTYFDRIVLDACQVTNPSIDPLREPMELRTYIGKKPKKLEFEFVEEEIDGKKIKKAKLKTKIAPNLKLETPIMIAHMSYGALSLNAHLAMAKAVKECGTYMGSGEGGLHKALYPYADHIITQVASGRFGVNVDYLNRGAAIEIKIGQGSKPGIGGHLPGEKVTAEVSMTRMIPEGTDAISPAPHHDIYSIEDLAQLVRSLKEATRWKKPVFVKIAAVHNVAAIANGIATSDADAVVIDGFKGGTGAAPKVFRDHVGIPIEMAIAAVDERLREEGVRNEVSIIASGGIRNSADVFKAIALGADAVYIGTAAMVALGCRVCGRCYTGQCAWGIATQRPELVNRLDIEEGARRVANLIKAWTLEIKELLGAAGINSIESLRGNRDRLRGIGLNEVELKALGIKHVGF</sequence>
<dbReference type="OrthoDB" id="2837at2157"/>
<reference evidence="9 10" key="1">
    <citation type="journal article" date="2019" name="Int. J. Syst. Evol. Microbiol.">
        <title>Methanofervidicoccus abyssi gen. nov., sp. nov., a hydrogenotrophic methanogen, isolated from a hydrothermal vent chimney in the Mid-Cayman Spreading Center, the Caribbean Sea.</title>
        <authorList>
            <person name="Sakai S."/>
            <person name="Takaki Y."/>
            <person name="Miyazaki M."/>
            <person name="Ogawara M."/>
            <person name="Yanagawa K."/>
            <person name="Miyazaki J."/>
            <person name="Takai K."/>
        </authorList>
    </citation>
    <scope>NUCLEOTIDE SEQUENCE [LARGE SCALE GENOMIC DNA]</scope>
    <source>
        <strain evidence="9 10">HHB</strain>
    </source>
</reference>
<dbReference type="InterPro" id="IPR013785">
    <property type="entry name" value="Aldolase_TIM"/>
</dbReference>
<protein>
    <recommendedName>
        <fullName evidence="6">Archaeal glutamate synthase [NADPH]</fullName>
        <ecNumber evidence="6">1.4.1.13</ecNumber>
    </recommendedName>
</protein>
<dbReference type="PROSITE" id="PS00198">
    <property type="entry name" value="4FE4S_FER_1"/>
    <property type="match status" value="1"/>
</dbReference>
<dbReference type="GO" id="GO:0046872">
    <property type="term" value="F:metal ion binding"/>
    <property type="evidence" value="ECO:0007669"/>
    <property type="project" value="UniProtKB-KW"/>
</dbReference>
<dbReference type="Gene3D" id="3.20.20.70">
    <property type="entry name" value="Aldolase class I"/>
    <property type="match status" value="1"/>
</dbReference>
<keyword evidence="10" id="KW-1185">Reference proteome</keyword>
<feature type="binding site" evidence="7">
    <location>
        <position position="48"/>
    </location>
    <ligand>
        <name>[4Fe-4S] cluster</name>
        <dbReference type="ChEBI" id="CHEBI:49883"/>
        <label>2</label>
    </ligand>
</feature>
<comment type="similarity">
    <text evidence="1 6">Belongs to the glutamate synthase family.</text>
</comment>
<organism evidence="9 10">
    <name type="scientific">Methanofervidicoccus abyssi</name>
    <dbReference type="NCBI Taxonomy" id="2082189"/>
    <lineage>
        <taxon>Archaea</taxon>
        <taxon>Methanobacteriati</taxon>
        <taxon>Methanobacteriota</taxon>
        <taxon>Methanomada group</taxon>
        <taxon>Methanococci</taxon>
        <taxon>Methanococcales</taxon>
        <taxon>Methanofervidicoccus</taxon>
    </lineage>
</organism>
<evidence type="ECO:0000256" key="1">
    <source>
        <dbReference type="ARBA" id="ARBA00009716"/>
    </source>
</evidence>
<dbReference type="PIRSF" id="PIRSF006429">
    <property type="entry name" value="GOGAT_lg_2"/>
    <property type="match status" value="1"/>
</dbReference>
<keyword evidence="7" id="KW-0408">Iron</keyword>
<keyword evidence="7" id="KW-0479">Metal-binding</keyword>
<dbReference type="EC" id="1.4.1.13" evidence="6"/>
<feature type="binding site" evidence="7">
    <location>
        <position position="29"/>
    </location>
    <ligand>
        <name>[4Fe-4S] cluster</name>
        <dbReference type="ChEBI" id="CHEBI:49883"/>
        <label>2</label>
    </ligand>
</feature>
<evidence type="ECO:0000313" key="9">
    <source>
        <dbReference type="EMBL" id="GBF36422.1"/>
    </source>
</evidence>
<keyword evidence="6" id="KW-0285">Flavoprotein</keyword>
<keyword evidence="4 6" id="KW-0314">Glutamate biosynthesis</keyword>
<comment type="caution">
    <text evidence="9">The sequence shown here is derived from an EMBL/GenBank/DDBJ whole genome shotgun (WGS) entry which is preliminary data.</text>
</comment>
<evidence type="ECO:0000256" key="2">
    <source>
        <dbReference type="ARBA" id="ARBA00022605"/>
    </source>
</evidence>
<dbReference type="GO" id="GO:0006537">
    <property type="term" value="P:glutamate biosynthetic process"/>
    <property type="evidence" value="ECO:0007669"/>
    <property type="project" value="UniProtKB-KW"/>
</dbReference>
<dbReference type="InterPro" id="IPR017900">
    <property type="entry name" value="4Fe4S_Fe_S_CS"/>
</dbReference>
<dbReference type="InterPro" id="IPR024188">
    <property type="entry name" value="GltB"/>
</dbReference>
<accession>A0A401HQE2</accession>
<dbReference type="RefSeq" id="WP_131007199.1">
    <property type="nucleotide sequence ID" value="NZ_BFAX01000003.1"/>
</dbReference>
<dbReference type="InterPro" id="IPR002932">
    <property type="entry name" value="Glu_synthdom"/>
</dbReference>
<dbReference type="InterPro" id="IPR043578">
    <property type="entry name" value="GltB_archl_type"/>
</dbReference>
<dbReference type="PANTHER" id="PTHR43819">
    <property type="entry name" value="ARCHAEAL-TYPE GLUTAMATE SYNTHASE [NADPH]"/>
    <property type="match status" value="1"/>
</dbReference>
<dbReference type="SUPFAM" id="SSF54862">
    <property type="entry name" value="4Fe-4S ferredoxins"/>
    <property type="match status" value="1"/>
</dbReference>
<feature type="domain" description="4Fe-4S ferredoxin-type" evidence="8">
    <location>
        <begin position="10"/>
        <end position="39"/>
    </location>
</feature>
<evidence type="ECO:0000256" key="3">
    <source>
        <dbReference type="ARBA" id="ARBA00023002"/>
    </source>
</evidence>
<gene>
    <name evidence="9" type="ORF">MHHB_P0652</name>
</gene>
<evidence type="ECO:0000259" key="8">
    <source>
        <dbReference type="PROSITE" id="PS51379"/>
    </source>
</evidence>
<feature type="binding site" evidence="7">
    <location>
        <position position="22"/>
    </location>
    <ligand>
        <name>[4Fe-4S] cluster</name>
        <dbReference type="ChEBI" id="CHEBI:49883"/>
        <label>1</label>
    </ligand>
</feature>
<keyword evidence="7" id="KW-0004">4Fe-4S</keyword>
<dbReference type="Pfam" id="PF00037">
    <property type="entry name" value="Fer4"/>
    <property type="match status" value="1"/>
</dbReference>
<dbReference type="Pfam" id="PF01645">
    <property type="entry name" value="Glu_synthase"/>
    <property type="match status" value="1"/>
</dbReference>
<evidence type="ECO:0000313" key="10">
    <source>
        <dbReference type="Proteomes" id="UP000290527"/>
    </source>
</evidence>
<evidence type="ECO:0000256" key="7">
    <source>
        <dbReference type="PIRSR" id="PIRSR006429-1"/>
    </source>
</evidence>
<dbReference type="SUPFAM" id="SSF51395">
    <property type="entry name" value="FMN-linked oxidoreductases"/>
    <property type="match status" value="1"/>
</dbReference>
<keyword evidence="6" id="KW-0521">NADP</keyword>
<dbReference type="GO" id="GO:0051539">
    <property type="term" value="F:4 iron, 4 sulfur cluster binding"/>
    <property type="evidence" value="ECO:0007669"/>
    <property type="project" value="UniProtKB-KW"/>
</dbReference>